<dbReference type="SMART" id="SM00471">
    <property type="entry name" value="HDc"/>
    <property type="match status" value="1"/>
</dbReference>
<keyword evidence="3" id="KW-1185">Reference proteome</keyword>
<dbReference type="InterPro" id="IPR003607">
    <property type="entry name" value="HD/PDEase_dom"/>
</dbReference>
<dbReference type="EMBL" id="LWBR01000019">
    <property type="protein sequence ID" value="KZN96562.1"/>
    <property type="molecule type" value="Genomic_DNA"/>
</dbReference>
<dbReference type="Pfam" id="PF13487">
    <property type="entry name" value="HD_5"/>
    <property type="match status" value="1"/>
</dbReference>
<sequence>MRIHVKKLKPGFVLAEDVYSLSPKPIAKKGTVINEEHIEFFRAFLIKEVQVRTSTTTGVKEAKEDISTDQPQKNEADVQKTESSSKTAFEEIFVHSVEQLQKYFLSWQSGASVDIYKIRTLLLPVLKAGFDQPSKIMETYTTCDAKNYICHHSVSVSLLSALIAKKMGFLTGEVNQIALAGLLSDCGMAKITPAILTKKEALTEKEFLEVREHPIHSYKLLKDLPALTEGAKVAVLQHHERFDGSGYPLGIKGVQIHPFAKIISFADAYQAMISPRPYRNGQSPFHVLDQIEKDQFGKFDLSVVQAFKKIFIKDMVGRTVKLSNGAYGKIVFINEKLVTKPMVQAEDSDQIISLEKSKDLSIIKVF</sequence>
<dbReference type="SUPFAM" id="SSF109604">
    <property type="entry name" value="HD-domain/PDEase-like"/>
    <property type="match status" value="1"/>
</dbReference>
<evidence type="ECO:0000313" key="2">
    <source>
        <dbReference type="EMBL" id="KZN96562.1"/>
    </source>
</evidence>
<reference evidence="2 3" key="1">
    <citation type="submission" date="2016-04" db="EMBL/GenBank/DDBJ databases">
        <title>Draft genome sequence of Aeribacillus pallidus 8m3 from petroleum reservoir.</title>
        <authorList>
            <person name="Poltaraus A.B."/>
            <person name="Nazina T.N."/>
            <person name="Tourova T.P."/>
            <person name="Malakho S.M."/>
            <person name="Korshunova A.V."/>
            <person name="Sokolova D.S."/>
        </authorList>
    </citation>
    <scope>NUCLEOTIDE SEQUENCE [LARGE SCALE GENOMIC DNA]</scope>
    <source>
        <strain evidence="2 3">8m3</strain>
    </source>
</reference>
<dbReference type="Proteomes" id="UP000076476">
    <property type="component" value="Unassembled WGS sequence"/>
</dbReference>
<feature type="region of interest" description="Disordered" evidence="1">
    <location>
        <begin position="57"/>
        <end position="82"/>
    </location>
</feature>
<comment type="caution">
    <text evidence="2">The sequence shown here is derived from an EMBL/GenBank/DDBJ whole genome shotgun (WGS) entry which is preliminary data.</text>
</comment>
<evidence type="ECO:0000256" key="1">
    <source>
        <dbReference type="SAM" id="MobiDB-lite"/>
    </source>
</evidence>
<dbReference type="Gene3D" id="1.10.3210.10">
    <property type="entry name" value="Hypothetical protein af1432"/>
    <property type="match status" value="1"/>
</dbReference>
<dbReference type="RefSeq" id="WP_063387740.1">
    <property type="nucleotide sequence ID" value="NZ_LWBR01000019.1"/>
</dbReference>
<name>A0A165XZI0_9BACI</name>
<dbReference type="GeneID" id="301124319"/>
<dbReference type="PANTHER" id="PTHR43155">
    <property type="entry name" value="CYCLIC DI-GMP PHOSPHODIESTERASE PA4108-RELATED"/>
    <property type="match status" value="1"/>
</dbReference>
<feature type="compositionally biased region" description="Basic and acidic residues" evidence="1">
    <location>
        <begin position="60"/>
        <end position="80"/>
    </location>
</feature>
<accession>A0A165XZI0</accession>
<dbReference type="PANTHER" id="PTHR43155:SF2">
    <property type="entry name" value="CYCLIC DI-GMP PHOSPHODIESTERASE PA4108"/>
    <property type="match status" value="1"/>
</dbReference>
<dbReference type="CDD" id="cd00077">
    <property type="entry name" value="HDc"/>
    <property type="match status" value="1"/>
</dbReference>
<organism evidence="2 3">
    <name type="scientific">Aeribacillus pallidus</name>
    <dbReference type="NCBI Taxonomy" id="33936"/>
    <lineage>
        <taxon>Bacteria</taxon>
        <taxon>Bacillati</taxon>
        <taxon>Bacillota</taxon>
        <taxon>Bacilli</taxon>
        <taxon>Bacillales</taxon>
        <taxon>Bacillaceae</taxon>
        <taxon>Aeribacillus</taxon>
    </lineage>
</organism>
<dbReference type="OrthoDB" id="9759601at2"/>
<evidence type="ECO:0000313" key="3">
    <source>
        <dbReference type="Proteomes" id="UP000076476"/>
    </source>
</evidence>
<gene>
    <name evidence="2" type="ORF">AZI98_07895</name>
</gene>
<dbReference type="STRING" id="33936.AZI98_07895"/>
<protein>
    <submittedName>
        <fullName evidence="2">Uncharacterized protein</fullName>
    </submittedName>
</protein>
<proteinExistence type="predicted"/>
<dbReference type="PROSITE" id="PS51832">
    <property type="entry name" value="HD_GYP"/>
    <property type="match status" value="1"/>
</dbReference>
<dbReference type="InterPro" id="IPR037522">
    <property type="entry name" value="HD_GYP_dom"/>
</dbReference>
<dbReference type="AlphaFoldDB" id="A0A165XZI0"/>